<dbReference type="AlphaFoldDB" id="A0AAX4H784"/>
<dbReference type="RefSeq" id="XP_062876798.1">
    <property type="nucleotide sequence ID" value="XM_063020728.1"/>
</dbReference>
<evidence type="ECO:0000256" key="1">
    <source>
        <dbReference type="SAM" id="MobiDB-lite"/>
    </source>
</evidence>
<feature type="compositionally biased region" description="Basic and acidic residues" evidence="1">
    <location>
        <begin position="96"/>
        <end position="108"/>
    </location>
</feature>
<sequence length="181" mass="20476">MSKVSKRQEIKEKEALQARFQLAFKQQSAKVLSWLPTETQTNKTDASEKSESRLAERAEFLNLPIILQGSGLFELENEENSGKTGASTIGSFISSEETKKIAPPERKGAPASKAMSSLMNKMRGDTRRQIHEREREKSRFKMKEPQRAVVEPESDEELKLAQIQRKVFKPAVGGKKKARPF</sequence>
<dbReference type="Pfam" id="PF10863">
    <property type="entry name" value="NOP19"/>
    <property type="match status" value="1"/>
</dbReference>
<accession>A0AAX4H784</accession>
<dbReference type="GeneID" id="88172753"/>
<dbReference type="GO" id="GO:0042274">
    <property type="term" value="P:ribosomal small subunit biogenesis"/>
    <property type="evidence" value="ECO:0007669"/>
    <property type="project" value="InterPro"/>
</dbReference>
<organism evidence="2 3">
    <name type="scientific">Australozyma saopauloensis</name>
    <dbReference type="NCBI Taxonomy" id="291208"/>
    <lineage>
        <taxon>Eukaryota</taxon>
        <taxon>Fungi</taxon>
        <taxon>Dikarya</taxon>
        <taxon>Ascomycota</taxon>
        <taxon>Saccharomycotina</taxon>
        <taxon>Pichiomycetes</taxon>
        <taxon>Metschnikowiaceae</taxon>
        <taxon>Australozyma</taxon>
    </lineage>
</organism>
<gene>
    <name evidence="2" type="ORF">PUMCH_001688</name>
</gene>
<dbReference type="Proteomes" id="UP001338582">
    <property type="component" value="Chromosome 2"/>
</dbReference>
<dbReference type="EMBL" id="CP138895">
    <property type="protein sequence ID" value="WPK24415.1"/>
    <property type="molecule type" value="Genomic_DNA"/>
</dbReference>
<feature type="compositionally biased region" description="Polar residues" evidence="1">
    <location>
        <begin position="82"/>
        <end position="95"/>
    </location>
</feature>
<dbReference type="KEGG" id="asau:88172753"/>
<evidence type="ECO:0000313" key="3">
    <source>
        <dbReference type="Proteomes" id="UP001338582"/>
    </source>
</evidence>
<dbReference type="GO" id="GO:0030686">
    <property type="term" value="C:90S preribosome"/>
    <property type="evidence" value="ECO:0007669"/>
    <property type="project" value="InterPro"/>
</dbReference>
<dbReference type="InterPro" id="IPR022592">
    <property type="entry name" value="Nucleolar_19"/>
</dbReference>
<reference evidence="2 3" key="1">
    <citation type="submission" date="2023-10" db="EMBL/GenBank/DDBJ databases">
        <title>Draft Genome Sequence of Candida saopaulonensis from a very Premature Infant with Sepsis.</title>
        <authorList>
            <person name="Ning Y."/>
            <person name="Dai R."/>
            <person name="Xiao M."/>
            <person name="Xu Y."/>
            <person name="Yan Q."/>
            <person name="Zhang L."/>
        </authorList>
    </citation>
    <scope>NUCLEOTIDE SEQUENCE [LARGE SCALE GENOMIC DNA]</scope>
    <source>
        <strain evidence="2 3">19XY460</strain>
    </source>
</reference>
<evidence type="ECO:0000313" key="2">
    <source>
        <dbReference type="EMBL" id="WPK24415.1"/>
    </source>
</evidence>
<protein>
    <submittedName>
        <fullName evidence="2">Uncharacterized protein</fullName>
    </submittedName>
</protein>
<keyword evidence="3" id="KW-1185">Reference proteome</keyword>
<feature type="compositionally biased region" description="Basic and acidic residues" evidence="1">
    <location>
        <begin position="122"/>
        <end position="146"/>
    </location>
</feature>
<name>A0AAX4H784_9ASCO</name>
<feature type="region of interest" description="Disordered" evidence="1">
    <location>
        <begin position="77"/>
        <end position="155"/>
    </location>
</feature>
<proteinExistence type="predicted"/>